<evidence type="ECO:0000259" key="2">
    <source>
        <dbReference type="PROSITE" id="PS50837"/>
    </source>
</evidence>
<dbReference type="PROSITE" id="PS50837">
    <property type="entry name" value="NACHT"/>
    <property type="match status" value="1"/>
</dbReference>
<dbReference type="Gene3D" id="2.130.10.10">
    <property type="entry name" value="YVTN repeat-like/Quinoprotein amine dehydrogenase"/>
    <property type="match status" value="2"/>
</dbReference>
<dbReference type="Gene3D" id="3.40.50.300">
    <property type="entry name" value="P-loop containing nucleotide triphosphate hydrolases"/>
    <property type="match status" value="1"/>
</dbReference>
<dbReference type="SUPFAM" id="SSF82171">
    <property type="entry name" value="DPP6 N-terminal domain-like"/>
    <property type="match status" value="1"/>
</dbReference>
<keyword evidence="4" id="KW-1185">Reference proteome</keyword>
<evidence type="ECO:0000313" key="4">
    <source>
        <dbReference type="Proteomes" id="UP000287124"/>
    </source>
</evidence>
<dbReference type="PANTHER" id="PTHR10039:SF14">
    <property type="entry name" value="NACHT DOMAIN-CONTAINING PROTEIN"/>
    <property type="match status" value="1"/>
</dbReference>
<dbReference type="EMBL" id="MIKF01000140">
    <property type="protein sequence ID" value="RTE76831.1"/>
    <property type="molecule type" value="Genomic_DNA"/>
</dbReference>
<comment type="caution">
    <text evidence="3">The sequence shown here is derived from an EMBL/GenBank/DDBJ whole genome shotgun (WGS) entry which is preliminary data.</text>
</comment>
<organism evidence="3 4">
    <name type="scientific">Fusarium euwallaceae</name>
    <dbReference type="NCBI Taxonomy" id="1147111"/>
    <lineage>
        <taxon>Eukaryota</taxon>
        <taxon>Fungi</taxon>
        <taxon>Dikarya</taxon>
        <taxon>Ascomycota</taxon>
        <taxon>Pezizomycotina</taxon>
        <taxon>Sordariomycetes</taxon>
        <taxon>Hypocreomycetidae</taxon>
        <taxon>Hypocreales</taxon>
        <taxon>Nectriaceae</taxon>
        <taxon>Fusarium</taxon>
        <taxon>Fusarium solani species complex</taxon>
    </lineage>
</organism>
<dbReference type="PANTHER" id="PTHR10039">
    <property type="entry name" value="AMELOGENIN"/>
    <property type="match status" value="1"/>
</dbReference>
<dbReference type="Pfam" id="PF24883">
    <property type="entry name" value="NPHP3_N"/>
    <property type="match status" value="1"/>
</dbReference>
<dbReference type="AlphaFoldDB" id="A0A430LMA2"/>
<dbReference type="InterPro" id="IPR056884">
    <property type="entry name" value="NPHP3-like_N"/>
</dbReference>
<feature type="domain" description="NACHT" evidence="2">
    <location>
        <begin position="86"/>
        <end position="305"/>
    </location>
</feature>
<evidence type="ECO:0000313" key="3">
    <source>
        <dbReference type="EMBL" id="RTE76831.1"/>
    </source>
</evidence>
<dbReference type="SMART" id="SM00320">
    <property type="entry name" value="WD40"/>
    <property type="match status" value="3"/>
</dbReference>
<sequence>MDYSSFNYVGSMSVAGSARVQIGNNTTNNYCQADDKKCLAALCSTNPRHDKIRIEETNGGLLKESYSWILGNPEFQRWCDPKENCPLLWIRGDPGKGKTMLLSGIINGLEPFTRLGNSGTDTSLSYFFCQATNSGLNNSAAVLRGLAYLLVEQQPCLLSHVRDEASLSPGHCNSGVAIRDILSEMLRDPALQNVIFVVDALDECITDLKFLLDFINRTTSTQVRWLVSSRNIYDIDQELGQAQTRVALSLELNEDSVSQAVNYYIQHRVRQLGVKRQFSSKDLMDAETYLSQNAHGTFLWVALVCRQLEGREPWEKVMDYLELFPPGLDQLYGRMMGTICSPVSQDLYMKILAIIATVYRPVSLSELMAIQNMPGGEDMLPRILMKCGCFLTIRDKVVYFVHQSAKDFLLNQKGAIFPFGLDRHHLGLFEKSLKGLATLKMDIYDNVYPATSMCNFRPKFPERDPLSGLAYFCQFWAHHLRDSRTICDQDPSHYNKVHQFMTDKSLFWLEALSLLKSLPAAMETLQILKGLPLCDETMDLVEDARLFFLCFRDVITAHPLQIYASGLLFSPKRSLIRDRFKRCSPKFVIKEPEVDAQWRPYLSIPGWHDSMTFSSDSKSLVTDVYGELVRWGVSDGMAIRRFKLEGLSLKTPSPDLNWFACVTIDRQPEHTVQTAIQVKRMKFSPNGQWLAVCFDKEFALWQVEKNDFKSWPLEISPSDLQGIEFSSDSTLVAIFGFSRMGSEGILVFDTDTGERYKNPNPEIKTVRSAVFSPKTHEIMMCSEHNIWSWDVTGGKCEQWLRFDGYPQHVASSHDSSWIAVASGSTIFLYEKQSQKLLRQCEMTPDGYLSSVTVSPDDKRLAACFKNSVCLWDISSSISTQAHCGRITVKEVFVSDNGSLMALALEKKIQVLDATTASRTPEQDSQYRLAGKARHG</sequence>
<evidence type="ECO:0000256" key="1">
    <source>
        <dbReference type="ARBA" id="ARBA00022737"/>
    </source>
</evidence>
<dbReference type="InterPro" id="IPR007111">
    <property type="entry name" value="NACHT_NTPase"/>
</dbReference>
<protein>
    <recommendedName>
        <fullName evidence="2">NACHT domain-containing protein</fullName>
    </recommendedName>
</protein>
<name>A0A430LMA2_9HYPO</name>
<keyword evidence="1" id="KW-0677">Repeat</keyword>
<accession>A0A430LMA2</accession>
<reference evidence="3 4" key="1">
    <citation type="submission" date="2017-06" db="EMBL/GenBank/DDBJ databases">
        <title>Comparative genomic analysis of Ambrosia Fusariam Clade fungi.</title>
        <authorList>
            <person name="Stajich J.E."/>
            <person name="Carrillo J."/>
            <person name="Kijimoto T."/>
            <person name="Eskalen A."/>
            <person name="O'Donnell K."/>
            <person name="Kasson M."/>
        </authorList>
    </citation>
    <scope>NUCLEOTIDE SEQUENCE [LARGE SCALE GENOMIC DNA]</scope>
    <source>
        <strain evidence="3 4">UCR1854</strain>
    </source>
</reference>
<dbReference type="SUPFAM" id="SSF52540">
    <property type="entry name" value="P-loop containing nucleoside triphosphate hydrolases"/>
    <property type="match status" value="1"/>
</dbReference>
<gene>
    <name evidence="3" type="ORF">BHE90_008686</name>
</gene>
<dbReference type="InterPro" id="IPR027417">
    <property type="entry name" value="P-loop_NTPase"/>
</dbReference>
<dbReference type="InterPro" id="IPR015943">
    <property type="entry name" value="WD40/YVTN_repeat-like_dom_sf"/>
</dbReference>
<dbReference type="InterPro" id="IPR001680">
    <property type="entry name" value="WD40_rpt"/>
</dbReference>
<dbReference type="Proteomes" id="UP000287124">
    <property type="component" value="Unassembled WGS sequence"/>
</dbReference>
<dbReference type="Pfam" id="PF00400">
    <property type="entry name" value="WD40"/>
    <property type="match status" value="2"/>
</dbReference>
<proteinExistence type="predicted"/>